<dbReference type="EMBL" id="RBVV01000151">
    <property type="protein sequence ID" value="RNJ53204.1"/>
    <property type="molecule type" value="Genomic_DNA"/>
</dbReference>
<evidence type="ECO:0000313" key="2">
    <source>
        <dbReference type="EMBL" id="RNJ53204.1"/>
    </source>
</evidence>
<reference evidence="2 3" key="1">
    <citation type="submission" date="2018-10" db="EMBL/GenBank/DDBJ databases">
        <title>Genome sequence of Verticillium nonalfalfae VnAa140.</title>
        <authorList>
            <person name="Stajich J.E."/>
            <person name="Kasson M.T."/>
        </authorList>
    </citation>
    <scope>NUCLEOTIDE SEQUENCE [LARGE SCALE GENOMIC DNA]</scope>
    <source>
        <strain evidence="2 3">VnAa140</strain>
    </source>
</reference>
<feature type="region of interest" description="Disordered" evidence="1">
    <location>
        <begin position="373"/>
        <end position="415"/>
    </location>
</feature>
<organism evidence="2 3">
    <name type="scientific">Verticillium nonalfalfae</name>
    <dbReference type="NCBI Taxonomy" id="1051616"/>
    <lineage>
        <taxon>Eukaryota</taxon>
        <taxon>Fungi</taxon>
        <taxon>Dikarya</taxon>
        <taxon>Ascomycota</taxon>
        <taxon>Pezizomycotina</taxon>
        <taxon>Sordariomycetes</taxon>
        <taxon>Hypocreomycetidae</taxon>
        <taxon>Glomerellales</taxon>
        <taxon>Plectosphaerellaceae</taxon>
        <taxon>Verticillium</taxon>
    </lineage>
</organism>
<feature type="compositionally biased region" description="Basic and acidic residues" evidence="1">
    <location>
        <begin position="373"/>
        <end position="382"/>
    </location>
</feature>
<evidence type="ECO:0000256" key="1">
    <source>
        <dbReference type="SAM" id="MobiDB-lite"/>
    </source>
</evidence>
<sequence>MPGNRTSSSSMWWLSSGEIKRARARVEKEAFAIRNATEDIVTPANAFETHAGQFWQVYSTRAYMRARFELAGPCLLATGTLDGVQQALEHLLDMLKLSRSDNMGLRDIIPAIMLRLDLDRECHDFIRWWSVLDSPGDDLWADSDAPYLIPSEASILSEPDFISERFPSLDHLNVLLLLELRLVVDIRNLKVCRKVLAASKLPEHLWRTIELATLRSPLSSLYQQLPPDDLTTAGEVHLEHAKKLGSQLHRANSSFMFDLFDPDEALSSVVETYSLGSWEEMALTLQNSYAAWSGSEGVLDLLGDACLCAELDSEAEMEDMMDTDTFQSGEGRDRTIEELLEDVGVNRLWGYLEDAYADAYWLGPWCDRPSEQRRKEARRLWDEPDDDYFGYGMEDSDLEDSDLEDGDLEDGDFED</sequence>
<dbReference type="GeneID" id="39605936"/>
<gene>
    <name evidence="2" type="ORF">D7B24_002247</name>
</gene>
<dbReference type="AlphaFoldDB" id="A0A3M9XYZ2"/>
<comment type="caution">
    <text evidence="2">The sequence shown here is derived from an EMBL/GenBank/DDBJ whole genome shotgun (WGS) entry which is preliminary data.</text>
</comment>
<protein>
    <submittedName>
        <fullName evidence="2">Uncharacterized protein</fullName>
    </submittedName>
</protein>
<keyword evidence="3" id="KW-1185">Reference proteome</keyword>
<dbReference type="RefSeq" id="XP_028491362.1">
    <property type="nucleotide sequence ID" value="XM_028636460.1"/>
</dbReference>
<accession>A0A3M9XYZ2</accession>
<name>A0A3M9XYZ2_9PEZI</name>
<feature type="compositionally biased region" description="Acidic residues" evidence="1">
    <location>
        <begin position="383"/>
        <end position="415"/>
    </location>
</feature>
<dbReference type="STRING" id="1051616.A0A3M9XYZ2"/>
<proteinExistence type="predicted"/>
<dbReference type="Proteomes" id="UP000267145">
    <property type="component" value="Unassembled WGS sequence"/>
</dbReference>
<evidence type="ECO:0000313" key="3">
    <source>
        <dbReference type="Proteomes" id="UP000267145"/>
    </source>
</evidence>